<feature type="domain" description="START" evidence="1">
    <location>
        <begin position="51"/>
        <end position="205"/>
    </location>
</feature>
<dbReference type="SUPFAM" id="SSF55961">
    <property type="entry name" value="Bet v1-like"/>
    <property type="match status" value="1"/>
</dbReference>
<protein>
    <submittedName>
        <fullName evidence="2">START domain-containing protein</fullName>
    </submittedName>
</protein>
<evidence type="ECO:0000313" key="2">
    <source>
        <dbReference type="EMBL" id="SCX17678.1"/>
    </source>
</evidence>
<dbReference type="PROSITE" id="PS50848">
    <property type="entry name" value="START"/>
    <property type="match status" value="1"/>
</dbReference>
<dbReference type="Proteomes" id="UP000182124">
    <property type="component" value="Unassembled WGS sequence"/>
</dbReference>
<dbReference type="InterPro" id="IPR023393">
    <property type="entry name" value="START-like_dom_sf"/>
</dbReference>
<dbReference type="PANTHER" id="PTHR19308">
    <property type="entry name" value="PHOSPHATIDYLCHOLINE TRANSFER PROTEIN"/>
    <property type="match status" value="1"/>
</dbReference>
<gene>
    <name evidence="2" type="ORF">SAMN02927925_02551</name>
</gene>
<sequence length="206" mass="24059">MKRSPTLFLSLLFFLLIGGSCYSQKKPELALNKEGVKVYLTKFDSTAFKEYRAVMTVNANIDTIVKQLVDVKNLKKWNYKTRKSELVKKISDSSWIFYMTHHLGWPIQDRDHVSKVTLTRNENERIITILPENRLLKEKPGYVRLTNFKGFWCLKKVSDTQTLVIQQIYGNPGGHIPAFMINMVITKGPFDTFRELRKRVENLNKK</sequence>
<dbReference type="InterPro" id="IPR028347">
    <property type="entry name" value="START_dom_prot"/>
</dbReference>
<dbReference type="GO" id="GO:0008289">
    <property type="term" value="F:lipid binding"/>
    <property type="evidence" value="ECO:0007669"/>
    <property type="project" value="InterPro"/>
</dbReference>
<proteinExistence type="predicted"/>
<accession>A0A1G4W8C9</accession>
<evidence type="ECO:0000259" key="1">
    <source>
        <dbReference type="PROSITE" id="PS50848"/>
    </source>
</evidence>
<dbReference type="Pfam" id="PF01852">
    <property type="entry name" value="START"/>
    <property type="match status" value="1"/>
</dbReference>
<dbReference type="STRING" id="329186.SAMN02927925_02551"/>
<dbReference type="Gene3D" id="3.30.530.20">
    <property type="match status" value="1"/>
</dbReference>
<dbReference type="GO" id="GO:0005737">
    <property type="term" value="C:cytoplasm"/>
    <property type="evidence" value="ECO:0007669"/>
    <property type="project" value="UniProtKB-ARBA"/>
</dbReference>
<dbReference type="eggNOG" id="COG2867">
    <property type="taxonomic scope" value="Bacteria"/>
</dbReference>
<dbReference type="PROSITE" id="PS51257">
    <property type="entry name" value="PROKAR_LIPOPROTEIN"/>
    <property type="match status" value="1"/>
</dbReference>
<dbReference type="PANTHER" id="PTHR19308:SF14">
    <property type="entry name" value="START DOMAIN-CONTAINING PROTEIN"/>
    <property type="match status" value="1"/>
</dbReference>
<reference evidence="2 3" key="1">
    <citation type="submission" date="2016-10" db="EMBL/GenBank/DDBJ databases">
        <authorList>
            <person name="de Groot N.N."/>
        </authorList>
    </citation>
    <scope>NUCLEOTIDE SEQUENCE [LARGE SCALE GENOMIC DNA]</scope>
    <source>
        <strain evidence="2 3">CGMCC 1.3801</strain>
    </source>
</reference>
<evidence type="ECO:0000313" key="3">
    <source>
        <dbReference type="Proteomes" id="UP000182124"/>
    </source>
</evidence>
<name>A0A1G4W8C9_9FLAO</name>
<dbReference type="AlphaFoldDB" id="A0A1G4W8C9"/>
<dbReference type="PIRSF" id="PIRSF039033">
    <property type="entry name" value="START_dom"/>
    <property type="match status" value="1"/>
</dbReference>
<dbReference type="EMBL" id="FMTY01000008">
    <property type="protein sequence ID" value="SCX17678.1"/>
    <property type="molecule type" value="Genomic_DNA"/>
</dbReference>
<dbReference type="InterPro" id="IPR002913">
    <property type="entry name" value="START_lipid-bd_dom"/>
</dbReference>
<organism evidence="2 3">
    <name type="scientific">Flavobacterium saliperosum</name>
    <dbReference type="NCBI Taxonomy" id="329186"/>
    <lineage>
        <taxon>Bacteria</taxon>
        <taxon>Pseudomonadati</taxon>
        <taxon>Bacteroidota</taxon>
        <taxon>Flavobacteriia</taxon>
        <taxon>Flavobacteriales</taxon>
        <taxon>Flavobacteriaceae</taxon>
        <taxon>Flavobacterium</taxon>
    </lineage>
</organism>
<dbReference type="InterPro" id="IPR051213">
    <property type="entry name" value="START_lipid_transfer"/>
</dbReference>